<dbReference type="OrthoDB" id="2987331at2"/>
<gene>
    <name evidence="2" type="ORF">VN24_20045</name>
</gene>
<accession>A0A0D5NNE1</accession>
<reference evidence="2 3" key="1">
    <citation type="journal article" date="2015" name="J. Biotechnol.">
        <title>Complete genome sequence of Paenibacillus beijingensis 7188(T) (=DSM 24997(T)), a novel rhizobacterium from jujube garden soil.</title>
        <authorList>
            <person name="Kwak Y."/>
            <person name="Shin J.H."/>
        </authorList>
    </citation>
    <scope>NUCLEOTIDE SEQUENCE [LARGE SCALE GENOMIC DNA]</scope>
    <source>
        <strain evidence="2 3">DSM 24997</strain>
    </source>
</reference>
<dbReference type="HOGENOM" id="CLU_024795_0_0_9"/>
<dbReference type="Pfam" id="PF13625">
    <property type="entry name" value="Helicase_C_3"/>
    <property type="match status" value="1"/>
</dbReference>
<dbReference type="STRING" id="1126833.VN24_20045"/>
<organism evidence="2 3">
    <name type="scientific">Paenibacillus beijingensis</name>
    <dbReference type="NCBI Taxonomy" id="1126833"/>
    <lineage>
        <taxon>Bacteria</taxon>
        <taxon>Bacillati</taxon>
        <taxon>Bacillota</taxon>
        <taxon>Bacilli</taxon>
        <taxon>Bacillales</taxon>
        <taxon>Paenibacillaceae</taxon>
        <taxon>Paenibacillus</taxon>
    </lineage>
</organism>
<dbReference type="RefSeq" id="WP_045671870.1">
    <property type="nucleotide sequence ID" value="NZ_CP011058.1"/>
</dbReference>
<name>A0A0D5NNE1_9BACL</name>
<dbReference type="PATRIC" id="fig|1126833.4.peg.4410"/>
<evidence type="ECO:0000313" key="2">
    <source>
        <dbReference type="EMBL" id="AJY76443.1"/>
    </source>
</evidence>
<reference evidence="3" key="2">
    <citation type="submission" date="2015-03" db="EMBL/GenBank/DDBJ databases">
        <title>Genome sequence of Paenibacillus beijingensis strain DSM 24997T.</title>
        <authorList>
            <person name="Kwak Y."/>
            <person name="Shin J.-H."/>
        </authorList>
    </citation>
    <scope>NUCLEOTIDE SEQUENCE [LARGE SCALE GENOMIC DNA]</scope>
    <source>
        <strain evidence="3">DSM 24997</strain>
    </source>
</reference>
<dbReference type="InterPro" id="IPR032830">
    <property type="entry name" value="XPB/Ssl2_N"/>
</dbReference>
<dbReference type="Proteomes" id="UP000032633">
    <property type="component" value="Chromosome"/>
</dbReference>
<dbReference type="KEGG" id="pbj:VN24_20045"/>
<protein>
    <recommendedName>
        <fullName evidence="1">Helicase XPB/Ssl2 N-terminal domain-containing protein</fullName>
    </recommendedName>
</protein>
<dbReference type="AlphaFoldDB" id="A0A0D5NNE1"/>
<keyword evidence="3" id="KW-1185">Reference proteome</keyword>
<evidence type="ECO:0000259" key="1">
    <source>
        <dbReference type="Pfam" id="PF13625"/>
    </source>
</evidence>
<sequence>MRTNELAAVVPESEQALFPGSPVWTTSPVLQWPALILDPESVRAGISMLPRHAREALAAMMLRFGAAPVEEEKLVAETIRLTPLSGAEARDGFYRLQTAGIVFAVRKAWGERHLFVPRDAFAIWQRELFPCPIVPFEDFRPVRLDGPAKFCRTLGRQLLAAYAELARCGLGLTVKGTPAAKTLQKLERALDADSVAFAKLGGAFAPQAPYTPASAFVLDTALRLGLISAGGGKSWTWRFDALRRWLSQQRGQREQWLHRSIAERYAYADRLTAHAASALEGLKPRRWYSAEAMLRWLQSLFRNDCAETEADRKRLGTWIDALCAFGWMQRGIADNGESCFRWTEALCGHEPGGRAARLSRAAADIDIDTGDDPAGCADDEPDEALIVLDDGELLAPPSIDFGVLWRLELFADRVSEDVIAVYRMTRKSVIRGLAGGWTASDAERFLEWASGSSLPPVVRALLAEWSGAQQRAVRSGTLYPFANTTGSLLDDMQPFTDLSEEICIADETGLVPDPLSLRGFAWTAPRPPLEVLARQVEQLPVIWLQQFRSYHHSTRRELLERALSIQAPVQLKLAGRITEFVPQQVLQRDEEWTVKGFIREKGVKEPVTLLPEMWEEMKLLLPLRQES</sequence>
<evidence type="ECO:0000313" key="3">
    <source>
        <dbReference type="Proteomes" id="UP000032633"/>
    </source>
</evidence>
<dbReference type="EMBL" id="CP011058">
    <property type="protein sequence ID" value="AJY76443.1"/>
    <property type="molecule type" value="Genomic_DNA"/>
</dbReference>
<proteinExistence type="predicted"/>
<feature type="domain" description="Helicase XPB/Ssl2 N-terminal" evidence="1">
    <location>
        <begin position="385"/>
        <end position="465"/>
    </location>
</feature>